<evidence type="ECO:0000259" key="4">
    <source>
        <dbReference type="Pfam" id="PF13193"/>
    </source>
</evidence>
<dbReference type="EMBL" id="CAJZBQ010000036">
    <property type="protein sequence ID" value="CAG9324357.1"/>
    <property type="molecule type" value="Genomic_DNA"/>
</dbReference>
<feature type="domain" description="AMP-binding enzyme C-terminal" evidence="4">
    <location>
        <begin position="462"/>
        <end position="538"/>
    </location>
</feature>
<dbReference type="FunFam" id="3.30.300.30:FF:000008">
    <property type="entry name" value="2,3-dihydroxybenzoate-AMP ligase"/>
    <property type="match status" value="1"/>
</dbReference>
<dbReference type="Gene3D" id="3.30.300.30">
    <property type="match status" value="1"/>
</dbReference>
<dbReference type="InterPro" id="IPR025110">
    <property type="entry name" value="AMP-bd_C"/>
</dbReference>
<evidence type="ECO:0000313" key="6">
    <source>
        <dbReference type="Proteomes" id="UP001162131"/>
    </source>
</evidence>
<dbReference type="InterPro" id="IPR020845">
    <property type="entry name" value="AMP-binding_CS"/>
</dbReference>
<comment type="caution">
    <text evidence="5">The sequence shown here is derived from an EMBL/GenBank/DDBJ whole genome shotgun (WGS) entry which is preliminary data.</text>
</comment>
<dbReference type="Proteomes" id="UP001162131">
    <property type="component" value="Unassembled WGS sequence"/>
</dbReference>
<dbReference type="GO" id="GO:0031956">
    <property type="term" value="F:medium-chain fatty acid-CoA ligase activity"/>
    <property type="evidence" value="ECO:0007669"/>
    <property type="project" value="TreeGrafter"/>
</dbReference>
<evidence type="ECO:0000256" key="2">
    <source>
        <dbReference type="ARBA" id="ARBA00022598"/>
    </source>
</evidence>
<dbReference type="Pfam" id="PF13193">
    <property type="entry name" value="AMP-binding_C"/>
    <property type="match status" value="1"/>
</dbReference>
<organism evidence="5 6">
    <name type="scientific">Blepharisma stoltei</name>
    <dbReference type="NCBI Taxonomy" id="1481888"/>
    <lineage>
        <taxon>Eukaryota</taxon>
        <taxon>Sar</taxon>
        <taxon>Alveolata</taxon>
        <taxon>Ciliophora</taxon>
        <taxon>Postciliodesmatophora</taxon>
        <taxon>Heterotrichea</taxon>
        <taxon>Heterotrichida</taxon>
        <taxon>Blepharismidae</taxon>
        <taxon>Blepharisma</taxon>
    </lineage>
</organism>
<reference evidence="5" key="1">
    <citation type="submission" date="2021-09" db="EMBL/GenBank/DDBJ databases">
        <authorList>
            <consortium name="AG Swart"/>
            <person name="Singh M."/>
            <person name="Singh A."/>
            <person name="Seah K."/>
            <person name="Emmerich C."/>
        </authorList>
    </citation>
    <scope>NUCLEOTIDE SEQUENCE</scope>
    <source>
        <strain evidence="5">ATCC30299</strain>
    </source>
</reference>
<accession>A0AAU9JGT5</accession>
<dbReference type="PANTHER" id="PTHR43201:SF30">
    <property type="entry name" value="AMP-DEPENDENT SYNTHETASE_LIGASE DOMAIN-CONTAINING PROTEIN"/>
    <property type="match status" value="1"/>
</dbReference>
<dbReference type="GO" id="GO:0006631">
    <property type="term" value="P:fatty acid metabolic process"/>
    <property type="evidence" value="ECO:0007669"/>
    <property type="project" value="TreeGrafter"/>
</dbReference>
<proteinExistence type="inferred from homology"/>
<evidence type="ECO:0000256" key="1">
    <source>
        <dbReference type="ARBA" id="ARBA00006432"/>
    </source>
</evidence>
<sequence length="558" mass="62651">MRVKHLSYVSAGGKGLLGKTVGAMLRETAHKHPKEDAIVSVAEKARWTYKELLDRAESMAEGLVALGLPKQSRIGIFAPNCKDWTLTMCAAAMADLILVNVNPSSQETELEYALNKVQVDTLIMPSHNRHNNYIGMIEALAPEIHDSKIGELNSARLPHLRRVILTDNKNHKGMMKLEELDNLRSDEYLTRTQNINFEDPYNIQFTSGTTGKPKAATLSHHNVLNNGFYCGEVLKYTHHDKVCISVPLYHCFGMVIGNLACISHGATMVYPDAMFNPVASMDAVENEKITSIYGVPTMFIAYLKEQERKKRHIDSLRTGVVAGSVCTAELMKKMVDQLHVPNITNCYGMTETSPVSFQLHPNADFEKRISTVGEVHPHGEAKIIDSSGQIVERGEVGELCTRGYFVMKYYWGDQKATNEAIDADGWMHTGDQASMDEHGFVKIVGRSKDMIIWGGENIYPAELENFLQTHPDIEDVAVIGIPDERYGEQVCAWIKMKPDKTPLNHESLAQFCRGKIAKYKVPKIIKIVDSFPLTVSGKVMKYVMRLEQQREMELKHKE</sequence>
<keyword evidence="6" id="KW-1185">Reference proteome</keyword>
<dbReference type="PANTHER" id="PTHR43201">
    <property type="entry name" value="ACYL-COA SYNTHETASE"/>
    <property type="match status" value="1"/>
</dbReference>
<protein>
    <submittedName>
        <fullName evidence="5">Uncharacterized protein</fullName>
    </submittedName>
</protein>
<dbReference type="SUPFAM" id="SSF56801">
    <property type="entry name" value="Acetyl-CoA synthetase-like"/>
    <property type="match status" value="1"/>
</dbReference>
<dbReference type="InterPro" id="IPR000873">
    <property type="entry name" value="AMP-dep_synth/lig_dom"/>
</dbReference>
<evidence type="ECO:0000313" key="5">
    <source>
        <dbReference type="EMBL" id="CAG9324357.1"/>
    </source>
</evidence>
<dbReference type="Gene3D" id="3.40.50.12780">
    <property type="entry name" value="N-terminal domain of ligase-like"/>
    <property type="match status" value="1"/>
</dbReference>
<evidence type="ECO:0000259" key="3">
    <source>
        <dbReference type="Pfam" id="PF00501"/>
    </source>
</evidence>
<keyword evidence="2" id="KW-0436">Ligase</keyword>
<feature type="domain" description="AMP-dependent synthetase/ligase" evidence="3">
    <location>
        <begin position="26"/>
        <end position="411"/>
    </location>
</feature>
<comment type="similarity">
    <text evidence="1">Belongs to the ATP-dependent AMP-binding enzyme family.</text>
</comment>
<dbReference type="Pfam" id="PF00501">
    <property type="entry name" value="AMP-binding"/>
    <property type="match status" value="1"/>
</dbReference>
<gene>
    <name evidence="5" type="ORF">BSTOLATCC_MIC36149</name>
</gene>
<dbReference type="AlphaFoldDB" id="A0AAU9JGT5"/>
<dbReference type="PROSITE" id="PS00455">
    <property type="entry name" value="AMP_BINDING"/>
    <property type="match status" value="1"/>
</dbReference>
<dbReference type="InterPro" id="IPR045851">
    <property type="entry name" value="AMP-bd_C_sf"/>
</dbReference>
<dbReference type="InterPro" id="IPR042099">
    <property type="entry name" value="ANL_N_sf"/>
</dbReference>
<name>A0AAU9JGT5_9CILI</name>